<organism evidence="1 2">
    <name type="scientific">Arthrobacter ulcerisalmonis</name>
    <dbReference type="NCBI Taxonomy" id="2483813"/>
    <lineage>
        <taxon>Bacteria</taxon>
        <taxon>Bacillati</taxon>
        <taxon>Actinomycetota</taxon>
        <taxon>Actinomycetes</taxon>
        <taxon>Micrococcales</taxon>
        <taxon>Micrococcaceae</taxon>
        <taxon>Arthrobacter</taxon>
    </lineage>
</organism>
<accession>A0A3P5WSR2</accession>
<dbReference type="RefSeq" id="WP_124090879.1">
    <property type="nucleotide sequence ID" value="NZ_CBCRYA010000013.1"/>
</dbReference>
<sequence>MPSFQTRLKITGLRPGNLPESVMDAAVEALGTRHHVESHQLQLAGGVPQLHLRFLVETTEDVGENQQALASAEMMRDAVERVALTGALLVLRRNRGRWAPV</sequence>
<dbReference type="Proteomes" id="UP000280861">
    <property type="component" value="Unassembled WGS sequence"/>
</dbReference>
<dbReference type="OrthoDB" id="5149446at2"/>
<dbReference type="EMBL" id="UXAU01000014">
    <property type="protein sequence ID" value="VDC22230.1"/>
    <property type="molecule type" value="Genomic_DNA"/>
</dbReference>
<keyword evidence="2" id="KW-1185">Reference proteome</keyword>
<evidence type="ECO:0000313" key="1">
    <source>
        <dbReference type="EMBL" id="VDC22230.1"/>
    </source>
</evidence>
<dbReference type="AlphaFoldDB" id="A0A3P5WSR2"/>
<protein>
    <submittedName>
        <fullName evidence="1">Uncharacterized protein</fullName>
    </submittedName>
</protein>
<reference evidence="1 2" key="1">
    <citation type="submission" date="2018-11" db="EMBL/GenBank/DDBJ databases">
        <authorList>
            <person name="Criscuolo A."/>
        </authorList>
    </citation>
    <scope>NUCLEOTIDE SEQUENCE [LARGE SCALE GENOMIC DNA]</scope>
    <source>
        <strain evidence="1">AT11b</strain>
    </source>
</reference>
<gene>
    <name evidence="1" type="ORF">PSET11_00882</name>
</gene>
<name>A0A3P5WSR2_9MICC</name>
<evidence type="ECO:0000313" key="2">
    <source>
        <dbReference type="Proteomes" id="UP000280861"/>
    </source>
</evidence>
<proteinExistence type="predicted"/>